<reference evidence="10 11" key="1">
    <citation type="journal article" date="2009" name="Science">
        <title>Genome sequence, comparative analysis, and population genetics of the domestic horse.</title>
        <authorList>
            <consortium name="Broad Institute Genome Sequencing Platform"/>
            <consortium name="Broad Institute Whole Genome Assembly Team"/>
            <person name="Wade C.M."/>
            <person name="Giulotto E."/>
            <person name="Sigurdsson S."/>
            <person name="Zoli M."/>
            <person name="Gnerre S."/>
            <person name="Imsland F."/>
            <person name="Lear T.L."/>
            <person name="Adelson D.L."/>
            <person name="Bailey E."/>
            <person name="Bellone R.R."/>
            <person name="Bloecker H."/>
            <person name="Distl O."/>
            <person name="Edgar R.C."/>
            <person name="Garber M."/>
            <person name="Leeb T."/>
            <person name="Mauceli E."/>
            <person name="MacLeod J.N."/>
            <person name="Penedo M.C.T."/>
            <person name="Raison J.M."/>
            <person name="Sharpe T."/>
            <person name="Vogel J."/>
            <person name="Andersson L."/>
            <person name="Antczak D.F."/>
            <person name="Biagi T."/>
            <person name="Binns M.M."/>
            <person name="Chowdhary B.P."/>
            <person name="Coleman S.J."/>
            <person name="Della Valle G."/>
            <person name="Fryc S."/>
            <person name="Guerin G."/>
            <person name="Hasegawa T."/>
            <person name="Hill E.W."/>
            <person name="Jurka J."/>
            <person name="Kiialainen A."/>
            <person name="Lindgren G."/>
            <person name="Liu J."/>
            <person name="Magnani E."/>
            <person name="Mickelson J.R."/>
            <person name="Murray J."/>
            <person name="Nergadze S.G."/>
            <person name="Onofrio R."/>
            <person name="Pedroni S."/>
            <person name="Piras M.F."/>
            <person name="Raudsepp T."/>
            <person name="Rocchi M."/>
            <person name="Roeed K.H."/>
            <person name="Ryder O.A."/>
            <person name="Searle S."/>
            <person name="Skow L."/>
            <person name="Swinburne J.E."/>
            <person name="Syvaenen A.C."/>
            <person name="Tozaki T."/>
            <person name="Valberg S.J."/>
            <person name="Vaudin M."/>
            <person name="White J.R."/>
            <person name="Zody M.C."/>
            <person name="Lander E.S."/>
            <person name="Lindblad-Toh K."/>
        </authorList>
    </citation>
    <scope>NUCLEOTIDE SEQUENCE [LARGE SCALE GENOMIC DNA]</scope>
    <source>
        <strain evidence="10 11">Thoroughbred</strain>
    </source>
</reference>
<dbReference type="Proteomes" id="UP000002281">
    <property type="component" value="Chromosome 1"/>
</dbReference>
<feature type="domain" description="Proteasome activator PA28 C-terminal" evidence="9">
    <location>
        <begin position="234"/>
        <end position="375"/>
    </location>
</feature>
<dbReference type="InterPro" id="IPR009077">
    <property type="entry name" value="Proteasome_activ_PA28"/>
</dbReference>
<evidence type="ECO:0000256" key="7">
    <source>
        <dbReference type="SAM" id="MobiDB-lite"/>
    </source>
</evidence>
<dbReference type="PANTHER" id="PTHR10660">
    <property type="entry name" value="PROTEASOME REGULATOR PA28"/>
    <property type="match status" value="1"/>
</dbReference>
<gene>
    <name evidence="10" type="primary">PSME1</name>
</gene>
<evidence type="ECO:0000256" key="4">
    <source>
        <dbReference type="ARBA" id="ARBA00038650"/>
    </source>
</evidence>
<dbReference type="FunFam" id="1.20.120.180:FF:000002">
    <property type="entry name" value="Proteasome activator complex subunit 1"/>
    <property type="match status" value="1"/>
</dbReference>
<protein>
    <recommendedName>
        <fullName evidence="5">Proteasome activator complex subunit 1</fullName>
    </recommendedName>
    <alternativeName>
        <fullName evidence="6">Proteasome activator 28 subunit alpha</fullName>
    </alternativeName>
</protein>
<evidence type="ECO:0000259" key="8">
    <source>
        <dbReference type="Pfam" id="PF02251"/>
    </source>
</evidence>
<name>A0A9L0SQJ4_HORSE</name>
<evidence type="ECO:0000256" key="3">
    <source>
        <dbReference type="ARBA" id="ARBA00037467"/>
    </source>
</evidence>
<evidence type="ECO:0000259" key="9">
    <source>
        <dbReference type="Pfam" id="PF02252"/>
    </source>
</evidence>
<keyword evidence="11" id="KW-1185">Reference proteome</keyword>
<comment type="function">
    <text evidence="3">Implicated in immunoproteasome assembly and required for efficient antigen processing. The PA28 activator complex enhances the generation of class I binding peptides by altering the cleavage pattern of the proteasome.</text>
</comment>
<evidence type="ECO:0000256" key="6">
    <source>
        <dbReference type="ARBA" id="ARBA00041321"/>
    </source>
</evidence>
<dbReference type="Gene3D" id="1.20.5.120">
    <property type="entry name" value="Proteasome activator pa28, N-terminal domain"/>
    <property type="match status" value="1"/>
</dbReference>
<dbReference type="PANTHER" id="PTHR10660:SF5">
    <property type="entry name" value="PROTEASOME ACTIVATOR COMPLEX SUBUNIT 1"/>
    <property type="match status" value="1"/>
</dbReference>
<keyword evidence="12" id="KW-1267">Proteomics identification</keyword>
<comment type="subunit">
    <text evidence="4">Heterodimer of PSME1 and PSME2, which forms a hexameric ring. PSME1 can form homoheptamers.</text>
</comment>
<comment type="similarity">
    <text evidence="1">Belongs to the PA28 family.</text>
</comment>
<proteinExistence type="evidence at protein level"/>
<dbReference type="Pfam" id="PF02251">
    <property type="entry name" value="PA28_N"/>
    <property type="match status" value="1"/>
</dbReference>
<evidence type="ECO:0000256" key="1">
    <source>
        <dbReference type="ARBA" id="ARBA00005883"/>
    </source>
</evidence>
<evidence type="ECO:0000313" key="10">
    <source>
        <dbReference type="Ensembl" id="ENSECAP00000076502.1"/>
    </source>
</evidence>
<dbReference type="SUPFAM" id="SSF47216">
    <property type="entry name" value="Proteasome activator"/>
    <property type="match status" value="1"/>
</dbReference>
<sequence>MRQESPLDFTLRSTGSRESFKQEKGIIPSLCGVGYGGVESARVSRELTRTSVAVEPASECHCVGQTMPGEPKGEPRLGRPPRLSSPPVPASPSTSTTSPQEGRAGSRHCFRFPFPVPAPFARGARPPAPAMATLRVQPEAQAKVDVFREDLCSKTENLLGSYFPKKISELDAFLKEPVLNEANLSNLKAPLDIPVPDPVKEKEKEERKKQQEKEDKDEKKKGDDEDKGPPCGPVNCNEKIVVLLQRLKPEIKDVIEQLNLVTTWLQLQIPRIEDGNNFGVAVQEKVFELMTALHTKLEGFHTQISKYFSERGDAVTKAAKQPHVGDYRQLVHELDEAEYRDIRLMVMEIRNAYAVLYDIILKNFEKLKKPRGETKGMIY</sequence>
<dbReference type="AlphaFoldDB" id="A0A9L0SQJ4"/>
<dbReference type="GeneTree" id="ENSGT00950000183098"/>
<evidence type="ECO:0000313" key="11">
    <source>
        <dbReference type="Proteomes" id="UP000002281"/>
    </source>
</evidence>
<dbReference type="Gene3D" id="1.20.120.180">
    <property type="entry name" value="Proteasome activator pa28, C-terminal domain"/>
    <property type="match status" value="1"/>
</dbReference>
<feature type="region of interest" description="Disordered" evidence="7">
    <location>
        <begin position="189"/>
        <end position="232"/>
    </location>
</feature>
<dbReference type="InterPro" id="IPR036996">
    <property type="entry name" value="PA28_N_sf"/>
</dbReference>
<evidence type="ECO:0007829" key="12">
    <source>
        <dbReference type="PeptideAtlas" id="A0A9L0SQJ4"/>
    </source>
</evidence>
<feature type="domain" description="Proteasome activator PA28 N-terminal" evidence="8">
    <location>
        <begin position="139"/>
        <end position="198"/>
    </location>
</feature>
<dbReference type="InterPro" id="IPR036997">
    <property type="entry name" value="PA28_C_sf"/>
</dbReference>
<reference evidence="10" key="2">
    <citation type="submission" date="2025-08" db="UniProtKB">
        <authorList>
            <consortium name="Ensembl"/>
        </authorList>
    </citation>
    <scope>IDENTIFICATION</scope>
    <source>
        <strain evidence="10">Thoroughbred</strain>
    </source>
</reference>
<organism evidence="10 11">
    <name type="scientific">Equus caballus</name>
    <name type="common">Horse</name>
    <dbReference type="NCBI Taxonomy" id="9796"/>
    <lineage>
        <taxon>Eukaryota</taxon>
        <taxon>Metazoa</taxon>
        <taxon>Chordata</taxon>
        <taxon>Craniata</taxon>
        <taxon>Vertebrata</taxon>
        <taxon>Euteleostomi</taxon>
        <taxon>Mammalia</taxon>
        <taxon>Eutheria</taxon>
        <taxon>Laurasiatheria</taxon>
        <taxon>Perissodactyla</taxon>
        <taxon>Equidae</taxon>
        <taxon>Equus</taxon>
    </lineage>
</organism>
<feature type="region of interest" description="Disordered" evidence="7">
    <location>
        <begin position="1"/>
        <end position="23"/>
    </location>
</feature>
<dbReference type="FunFam" id="1.20.5.120:FF:000001">
    <property type="entry name" value="Proteasome activator complex subunit 3"/>
    <property type="match status" value="1"/>
</dbReference>
<evidence type="ECO:0000256" key="5">
    <source>
        <dbReference type="ARBA" id="ARBA00039303"/>
    </source>
</evidence>
<dbReference type="InterPro" id="IPR036252">
    <property type="entry name" value="Proteasome_activ_sf"/>
</dbReference>
<accession>A0A9L0SQJ4</accession>
<reference evidence="10" key="3">
    <citation type="submission" date="2025-09" db="UniProtKB">
        <authorList>
            <consortium name="Ensembl"/>
        </authorList>
    </citation>
    <scope>IDENTIFICATION</scope>
    <source>
        <strain evidence="10">Thoroughbred</strain>
    </source>
</reference>
<dbReference type="Ensembl" id="ENSECAT00000114125.1">
    <property type="protein sequence ID" value="ENSECAP00000076502.1"/>
    <property type="gene ID" value="ENSECAG00000016855.4"/>
</dbReference>
<feature type="region of interest" description="Disordered" evidence="7">
    <location>
        <begin position="61"/>
        <end position="108"/>
    </location>
</feature>
<dbReference type="InterPro" id="IPR003186">
    <property type="entry name" value="PA28_C"/>
</dbReference>
<keyword evidence="2" id="KW-0647">Proteasome</keyword>
<dbReference type="GO" id="GO:0008537">
    <property type="term" value="C:proteasome activator complex"/>
    <property type="evidence" value="ECO:0007669"/>
    <property type="project" value="InterPro"/>
</dbReference>
<dbReference type="Pfam" id="PF02252">
    <property type="entry name" value="PA28_C"/>
    <property type="match status" value="1"/>
</dbReference>
<dbReference type="InterPro" id="IPR003185">
    <property type="entry name" value="Proteasome_activ_PA28_N"/>
</dbReference>
<feature type="compositionally biased region" description="Basic and acidic residues" evidence="7">
    <location>
        <begin position="198"/>
        <end position="228"/>
    </location>
</feature>
<evidence type="ECO:0000256" key="2">
    <source>
        <dbReference type="ARBA" id="ARBA00022942"/>
    </source>
</evidence>